<feature type="transmembrane region" description="Helical" evidence="8">
    <location>
        <begin position="79"/>
        <end position="103"/>
    </location>
</feature>
<keyword evidence="3" id="KW-1003">Cell membrane</keyword>
<evidence type="ECO:0000256" key="4">
    <source>
        <dbReference type="ARBA" id="ARBA00022519"/>
    </source>
</evidence>
<proteinExistence type="predicted"/>
<dbReference type="GO" id="GO:0005886">
    <property type="term" value="C:plasma membrane"/>
    <property type="evidence" value="ECO:0007669"/>
    <property type="project" value="UniProtKB-SubCell"/>
</dbReference>
<dbReference type="NCBIfam" id="NF008346">
    <property type="entry name" value="PRK11128.1"/>
    <property type="match status" value="1"/>
</dbReference>
<dbReference type="PANTHER" id="PTHR23522">
    <property type="entry name" value="BLL5896 PROTEIN"/>
    <property type="match status" value="1"/>
</dbReference>
<keyword evidence="5 8" id="KW-0812">Transmembrane</keyword>
<gene>
    <name evidence="10" type="primary">hcaT_1</name>
    <name evidence="10" type="ORF">NCTC11126_06229</name>
</gene>
<dbReference type="SUPFAM" id="SSF103473">
    <property type="entry name" value="MFS general substrate transporter"/>
    <property type="match status" value="1"/>
</dbReference>
<keyword evidence="4" id="KW-0997">Cell inner membrane</keyword>
<dbReference type="GO" id="GO:0015528">
    <property type="term" value="F:lactose:proton symporter activity"/>
    <property type="evidence" value="ECO:0007669"/>
    <property type="project" value="TreeGrafter"/>
</dbReference>
<dbReference type="Gene3D" id="1.20.1250.20">
    <property type="entry name" value="MFS general substrate transporter like domains"/>
    <property type="match status" value="1"/>
</dbReference>
<comment type="subcellular location">
    <subcellularLocation>
        <location evidence="1">Cell inner membrane</location>
        <topology evidence="1">Multi-pass membrane protein</topology>
    </subcellularLocation>
</comment>
<evidence type="ECO:0000256" key="6">
    <source>
        <dbReference type="ARBA" id="ARBA00022989"/>
    </source>
</evidence>
<keyword evidence="7 8" id="KW-0472">Membrane</keyword>
<feature type="domain" description="Major facilitator superfamily associated" evidence="9">
    <location>
        <begin position="2"/>
        <end position="146"/>
    </location>
</feature>
<keyword evidence="2" id="KW-0813">Transport</keyword>
<evidence type="ECO:0000256" key="5">
    <source>
        <dbReference type="ARBA" id="ARBA00022692"/>
    </source>
</evidence>
<evidence type="ECO:0000256" key="1">
    <source>
        <dbReference type="ARBA" id="ARBA00004429"/>
    </source>
</evidence>
<accession>A0A2X1KUK4</accession>
<evidence type="ECO:0000313" key="11">
    <source>
        <dbReference type="Proteomes" id="UP000250561"/>
    </source>
</evidence>
<dbReference type="InterPro" id="IPR024989">
    <property type="entry name" value="MFS_assoc_dom"/>
</dbReference>
<feature type="transmembrane region" description="Helical" evidence="8">
    <location>
        <begin position="25"/>
        <end position="44"/>
    </location>
</feature>
<evidence type="ECO:0000256" key="3">
    <source>
        <dbReference type="ARBA" id="ARBA00022475"/>
    </source>
</evidence>
<dbReference type="AlphaFoldDB" id="A0A2X1KUK4"/>
<evidence type="ECO:0000256" key="7">
    <source>
        <dbReference type="ARBA" id="ARBA00023136"/>
    </source>
</evidence>
<feature type="transmembrane region" description="Helical" evidence="8">
    <location>
        <begin position="143"/>
        <end position="159"/>
    </location>
</feature>
<protein>
    <submittedName>
        <fullName evidence="10">Putative 3-phenylpropionate permease</fullName>
    </submittedName>
</protein>
<dbReference type="Pfam" id="PF12832">
    <property type="entry name" value="MFS_1_like"/>
    <property type="match status" value="1"/>
</dbReference>
<dbReference type="GO" id="GO:0030395">
    <property type="term" value="F:lactose binding"/>
    <property type="evidence" value="ECO:0007669"/>
    <property type="project" value="TreeGrafter"/>
</dbReference>
<dbReference type="EMBL" id="UARS01000021">
    <property type="protein sequence ID" value="SPW58524.1"/>
    <property type="molecule type" value="Genomic_DNA"/>
</dbReference>
<feature type="transmembrane region" description="Helical" evidence="8">
    <location>
        <begin position="56"/>
        <end position="73"/>
    </location>
</feature>
<name>A0A2X1KUK4_ECOLX</name>
<sequence>MQGAHAAYYGFSAIYWQAAGYSASAVGYLWSLGVVAEVIIFALSNKLFRRCSARDMLLISAICGVVRWGIMGATTALPWLIVVQILHCGTFTVCHLAAMRYIAARQGSEVIRLQAVYSAVAMGGSIAIMTVFAGFLYQYLGHGVFWVMALVALPAMFFAPESCSLMLIRAFCGSAPVDVLSASGPYRSAVVKRAVKAWYKAQ</sequence>
<reference evidence="10 11" key="1">
    <citation type="submission" date="2018-06" db="EMBL/GenBank/DDBJ databases">
        <authorList>
            <consortium name="Pathogen Informatics"/>
            <person name="Doyle S."/>
        </authorList>
    </citation>
    <scope>NUCLEOTIDE SEQUENCE [LARGE SCALE GENOMIC DNA]</scope>
    <source>
        <strain evidence="10 11">NCTC11126</strain>
    </source>
</reference>
<evidence type="ECO:0000259" key="9">
    <source>
        <dbReference type="Pfam" id="PF12832"/>
    </source>
</evidence>
<feature type="transmembrane region" description="Helical" evidence="8">
    <location>
        <begin position="115"/>
        <end position="137"/>
    </location>
</feature>
<organism evidence="10 11">
    <name type="scientific">Escherichia coli</name>
    <dbReference type="NCBI Taxonomy" id="562"/>
    <lineage>
        <taxon>Bacteria</taxon>
        <taxon>Pseudomonadati</taxon>
        <taxon>Pseudomonadota</taxon>
        <taxon>Gammaproteobacteria</taxon>
        <taxon>Enterobacterales</taxon>
        <taxon>Enterobacteriaceae</taxon>
        <taxon>Escherichia</taxon>
    </lineage>
</organism>
<dbReference type="PANTHER" id="PTHR23522:SF10">
    <property type="entry name" value="3-PHENYLPROPIONIC ACID TRANSPORTER-RELATED"/>
    <property type="match status" value="1"/>
</dbReference>
<evidence type="ECO:0000256" key="2">
    <source>
        <dbReference type="ARBA" id="ARBA00022448"/>
    </source>
</evidence>
<keyword evidence="6 8" id="KW-1133">Transmembrane helix</keyword>
<evidence type="ECO:0000256" key="8">
    <source>
        <dbReference type="SAM" id="Phobius"/>
    </source>
</evidence>
<evidence type="ECO:0000313" key="10">
    <source>
        <dbReference type="EMBL" id="SPW58524.1"/>
    </source>
</evidence>
<dbReference type="Proteomes" id="UP000250561">
    <property type="component" value="Unassembled WGS sequence"/>
</dbReference>
<dbReference type="InterPro" id="IPR036259">
    <property type="entry name" value="MFS_trans_sf"/>
</dbReference>